<dbReference type="PANTHER" id="PTHR10663:SF375">
    <property type="entry name" value="LD29171P"/>
    <property type="match status" value="1"/>
</dbReference>
<dbReference type="Proteomes" id="UP000192578">
    <property type="component" value="Unassembled WGS sequence"/>
</dbReference>
<feature type="region of interest" description="Disordered" evidence="1">
    <location>
        <begin position="458"/>
        <end position="491"/>
    </location>
</feature>
<sequence>MKAKNVDTIKTLISVAHTDGNYLEHCWLDILKCVSQLELAQLIGSGGSKSKSGSSHPSLNRGGKGPVLANSDSIMLFDHEIWKGKMDQQRLASLHESMEEARSQSMVVAVDRIFTTSIILDGDAIVHFVRALCQVSMEELMSPSHPRMFSLQKIVEISYYNMDRIRLQWSRIWQVLGEHFNQVGCKHNEEIACFAIDSLRQLSMKFLEKGEPTVPVIRDMIVHCVTQMVSSKPGNIKSGWKNIFSVLHHAAADHDSDLVELSFSTTTKIITQYFNLYFTNIIESFQDSVKCLAEFACNGNFPDVSMEAIRLIRIHSVTRSVRTGGRTCSKCSSGCFDDLKLPQNHMEKAEWMTTTCSHALFSIVDVMTQYFDVLGCLLLDDVYGQLKWCITQDNEQLARSGTNCLENLILTSGEKFDTEVWKRTCKPRERPEIHPTDRAGGICTERACQQSCRRDGHHEGFSRAKQQDGQPKRRRNGTSVRQPTSVQPNISVGEPMFSRAVAKCTVQLELIQAVDNIVFFPAFSKKEDTEFLTIAHTGLLDLVRSLLEIHNFCKSFDLNDDLKLKLSESSFRSKKGFSGLLIQETHSLTCAIRMLFRLYCDPHRKTLVNPRKTCCSAYAVMLSATSVHFRRRCIEMPGEFRRHASALYQNVCQVLTVVHLSGEVKNLLRWFFVRCGETFHIIDDTTSPHSL</sequence>
<feature type="domain" description="Mon2/Sec7/BIG1-like HDS" evidence="2">
    <location>
        <begin position="216"/>
        <end position="267"/>
    </location>
</feature>
<evidence type="ECO:0000313" key="5">
    <source>
        <dbReference type="Proteomes" id="UP000192578"/>
    </source>
</evidence>
<comment type="caution">
    <text evidence="4">The sequence shown here is derived from an EMBL/GenBank/DDBJ whole genome shotgun (WGS) entry which is preliminary data.</text>
</comment>
<gene>
    <name evidence="4" type="ORF">BV898_09066</name>
</gene>
<name>A0A1W0WNU1_HYPEX</name>
<dbReference type="AlphaFoldDB" id="A0A1W0WNU1"/>
<protein>
    <submittedName>
        <fullName evidence="4">Brefeldin A-inhibited guanine nucleotide-exchange protein 2</fullName>
    </submittedName>
</protein>
<evidence type="ECO:0000313" key="4">
    <source>
        <dbReference type="EMBL" id="OQV16896.1"/>
    </source>
</evidence>
<evidence type="ECO:0000259" key="3">
    <source>
        <dbReference type="Pfam" id="PF20252"/>
    </source>
</evidence>
<reference evidence="5" key="1">
    <citation type="submission" date="2017-01" db="EMBL/GenBank/DDBJ databases">
        <title>Comparative genomics of anhydrobiosis in the tardigrade Hypsibius dujardini.</title>
        <authorList>
            <person name="Yoshida Y."/>
            <person name="Koutsovoulos G."/>
            <person name="Laetsch D."/>
            <person name="Stevens L."/>
            <person name="Kumar S."/>
            <person name="Horikawa D."/>
            <person name="Ishino K."/>
            <person name="Komine S."/>
            <person name="Tomita M."/>
            <person name="Blaxter M."/>
            <person name="Arakawa K."/>
        </authorList>
    </citation>
    <scope>NUCLEOTIDE SEQUENCE [LARGE SCALE GENOMIC DNA]</scope>
    <source>
        <strain evidence="5">Z151</strain>
    </source>
</reference>
<dbReference type="InterPro" id="IPR015403">
    <property type="entry name" value="Mon2/Sec7/BIG1-like_HDS"/>
</dbReference>
<feature type="domain" description="Sec7/BIG1-like C-terminal" evidence="3">
    <location>
        <begin position="506"/>
        <end position="605"/>
    </location>
</feature>
<proteinExistence type="predicted"/>
<dbReference type="InterPro" id="IPR046455">
    <property type="entry name" value="Sec7/BIG1-like_C"/>
</dbReference>
<dbReference type="SUPFAM" id="SSF48371">
    <property type="entry name" value="ARM repeat"/>
    <property type="match status" value="1"/>
</dbReference>
<dbReference type="InterPro" id="IPR016024">
    <property type="entry name" value="ARM-type_fold"/>
</dbReference>
<organism evidence="4 5">
    <name type="scientific">Hypsibius exemplaris</name>
    <name type="common">Freshwater tardigrade</name>
    <dbReference type="NCBI Taxonomy" id="2072580"/>
    <lineage>
        <taxon>Eukaryota</taxon>
        <taxon>Metazoa</taxon>
        <taxon>Ecdysozoa</taxon>
        <taxon>Tardigrada</taxon>
        <taxon>Eutardigrada</taxon>
        <taxon>Parachela</taxon>
        <taxon>Hypsibioidea</taxon>
        <taxon>Hypsibiidae</taxon>
        <taxon>Hypsibius</taxon>
    </lineage>
</organism>
<feature type="region of interest" description="Disordered" evidence="1">
    <location>
        <begin position="46"/>
        <end position="66"/>
    </location>
</feature>
<dbReference type="OrthoDB" id="18431at2759"/>
<dbReference type="EMBL" id="MTYJ01000069">
    <property type="protein sequence ID" value="OQV16896.1"/>
    <property type="molecule type" value="Genomic_DNA"/>
</dbReference>
<dbReference type="PANTHER" id="PTHR10663">
    <property type="entry name" value="GUANYL-NUCLEOTIDE EXCHANGE FACTOR"/>
    <property type="match status" value="1"/>
</dbReference>
<keyword evidence="5" id="KW-1185">Reference proteome</keyword>
<dbReference type="Pfam" id="PF09324">
    <property type="entry name" value="Sec7-like_HDS"/>
    <property type="match status" value="1"/>
</dbReference>
<evidence type="ECO:0000259" key="2">
    <source>
        <dbReference type="Pfam" id="PF09324"/>
    </source>
</evidence>
<feature type="compositionally biased region" description="Polar residues" evidence="1">
    <location>
        <begin position="477"/>
        <end position="490"/>
    </location>
</feature>
<accession>A0A1W0WNU1</accession>
<evidence type="ECO:0000256" key="1">
    <source>
        <dbReference type="SAM" id="MobiDB-lite"/>
    </source>
</evidence>
<dbReference type="Pfam" id="PF20252">
    <property type="entry name" value="BIG2_C"/>
    <property type="match status" value="1"/>
</dbReference>